<sequence>MNLFRNRALAAALLIAVTALSACSKSGDNATSSLGGHGSPGGGASSPAEAGGGPASSAAGASQ</sequence>
<evidence type="ECO:0000313" key="4">
    <source>
        <dbReference type="Proteomes" id="UP000071859"/>
    </source>
</evidence>
<evidence type="ECO:0000256" key="1">
    <source>
        <dbReference type="SAM" id="MobiDB-lite"/>
    </source>
</evidence>
<name>A0A158CYQ1_9BURK</name>
<gene>
    <name evidence="3" type="ORF">AWB78_04466</name>
</gene>
<evidence type="ECO:0000313" key="3">
    <source>
        <dbReference type="EMBL" id="SAK86747.1"/>
    </source>
</evidence>
<keyword evidence="4" id="KW-1185">Reference proteome</keyword>
<organism evidence="3 4">
    <name type="scientific">Caballeronia calidae</name>
    <dbReference type="NCBI Taxonomy" id="1777139"/>
    <lineage>
        <taxon>Bacteria</taxon>
        <taxon>Pseudomonadati</taxon>
        <taxon>Pseudomonadota</taxon>
        <taxon>Betaproteobacteria</taxon>
        <taxon>Burkholderiales</taxon>
        <taxon>Burkholderiaceae</taxon>
        <taxon>Caballeronia</taxon>
    </lineage>
</organism>
<keyword evidence="2" id="KW-0732">Signal</keyword>
<feature type="region of interest" description="Disordered" evidence="1">
    <location>
        <begin position="25"/>
        <end position="63"/>
    </location>
</feature>
<dbReference type="RefSeq" id="WP_062608041.1">
    <property type="nucleotide sequence ID" value="NZ_FCOX02000025.1"/>
</dbReference>
<reference evidence="3" key="1">
    <citation type="submission" date="2016-01" db="EMBL/GenBank/DDBJ databases">
        <authorList>
            <person name="Peeters C."/>
        </authorList>
    </citation>
    <scope>NUCLEOTIDE SEQUENCE</scope>
    <source>
        <strain evidence="3">LMG 29321</strain>
    </source>
</reference>
<accession>A0A158CYQ1</accession>
<dbReference type="EMBL" id="FCOX02000025">
    <property type="protein sequence ID" value="SAK86747.1"/>
    <property type="molecule type" value="Genomic_DNA"/>
</dbReference>
<protein>
    <recommendedName>
        <fullName evidence="5">Lipoprotein</fullName>
    </recommendedName>
</protein>
<comment type="caution">
    <text evidence="3">The sequence shown here is derived from an EMBL/GenBank/DDBJ whole genome shotgun (WGS) entry which is preliminary data.</text>
</comment>
<dbReference type="AlphaFoldDB" id="A0A158CYQ1"/>
<evidence type="ECO:0008006" key="5">
    <source>
        <dbReference type="Google" id="ProtNLM"/>
    </source>
</evidence>
<dbReference type="PROSITE" id="PS51257">
    <property type="entry name" value="PROKAR_LIPOPROTEIN"/>
    <property type="match status" value="1"/>
</dbReference>
<feature type="compositionally biased region" description="Gly residues" evidence="1">
    <location>
        <begin position="35"/>
        <end position="54"/>
    </location>
</feature>
<feature type="chain" id="PRO_5007623457" description="Lipoprotein" evidence="2">
    <location>
        <begin position="22"/>
        <end position="63"/>
    </location>
</feature>
<evidence type="ECO:0000256" key="2">
    <source>
        <dbReference type="SAM" id="SignalP"/>
    </source>
</evidence>
<feature type="signal peptide" evidence="2">
    <location>
        <begin position="1"/>
        <end position="21"/>
    </location>
</feature>
<dbReference type="Proteomes" id="UP000071859">
    <property type="component" value="Unassembled WGS sequence"/>
</dbReference>
<proteinExistence type="predicted"/>